<dbReference type="Gene3D" id="3.40.50.1820">
    <property type="entry name" value="alpha/beta hydrolase"/>
    <property type="match status" value="1"/>
</dbReference>
<proteinExistence type="inferred from homology"/>
<evidence type="ECO:0000259" key="5">
    <source>
        <dbReference type="Pfam" id="PF00561"/>
    </source>
</evidence>
<dbReference type="InterPro" id="IPR000952">
    <property type="entry name" value="AB_hydrolase_4_CS"/>
</dbReference>
<dbReference type="PROSITE" id="PS01133">
    <property type="entry name" value="UPF0017"/>
    <property type="match status" value="1"/>
</dbReference>
<dbReference type="PANTHER" id="PTHR10794">
    <property type="entry name" value="ABHYDROLASE DOMAIN-CONTAINING PROTEIN"/>
    <property type="match status" value="1"/>
</dbReference>
<feature type="active site" description="Charge relay system" evidence="4">
    <location>
        <position position="306"/>
    </location>
</feature>
<comment type="caution">
    <text evidence="6">The sequence shown here is derived from an EMBL/GenBank/DDBJ whole genome shotgun (WGS) entry which is preliminary data.</text>
</comment>
<dbReference type="InterPro" id="IPR029058">
    <property type="entry name" value="AB_hydrolase_fold"/>
</dbReference>
<evidence type="ECO:0000313" key="6">
    <source>
        <dbReference type="EMBL" id="TWU26896.1"/>
    </source>
</evidence>
<feature type="active site" description="Charge relay system" evidence="4">
    <location>
        <position position="144"/>
    </location>
</feature>
<dbReference type="AlphaFoldDB" id="A0A5C6CVA5"/>
<feature type="domain" description="AB hydrolase-1" evidence="5">
    <location>
        <begin position="65"/>
        <end position="312"/>
    </location>
</feature>
<dbReference type="GO" id="GO:0047372">
    <property type="term" value="F:monoacylglycerol lipase activity"/>
    <property type="evidence" value="ECO:0007669"/>
    <property type="project" value="TreeGrafter"/>
</dbReference>
<protein>
    <submittedName>
        <fullName evidence="6">Putative hydrolase</fullName>
    </submittedName>
</protein>
<evidence type="ECO:0000256" key="4">
    <source>
        <dbReference type="PIRSR" id="PIRSR005211-1"/>
    </source>
</evidence>
<comment type="similarity">
    <text evidence="1">Belongs to the AB hydrolase superfamily. AB hydrolase 4 family.</text>
</comment>
<dbReference type="Proteomes" id="UP000316304">
    <property type="component" value="Unassembled WGS sequence"/>
</dbReference>
<gene>
    <name evidence="6" type="ORF">Pla52o_07510</name>
</gene>
<keyword evidence="2" id="KW-0719">Serine esterase</keyword>
<evidence type="ECO:0000313" key="7">
    <source>
        <dbReference type="Proteomes" id="UP000316304"/>
    </source>
</evidence>
<keyword evidence="7" id="KW-1185">Reference proteome</keyword>
<evidence type="ECO:0000256" key="1">
    <source>
        <dbReference type="ARBA" id="ARBA00010884"/>
    </source>
</evidence>
<dbReference type="Pfam" id="PF00561">
    <property type="entry name" value="Abhydrolase_1"/>
    <property type="match status" value="1"/>
</dbReference>
<accession>A0A5C6CVA5</accession>
<name>A0A5C6CVA5_9BACT</name>
<dbReference type="SUPFAM" id="SSF53474">
    <property type="entry name" value="alpha/beta-Hydrolases"/>
    <property type="match status" value="1"/>
</dbReference>
<dbReference type="OrthoDB" id="332676at2"/>
<sequence length="329" mass="36654">MISFQPPAFEPHQLLRGGHLQTLATVAPAGPIGLPTRKHVVELIDGDAVVLHETCPPDWPANGLAVLLVHGLSGCHSAPYMIRLAKQFHRQGVRVFRIDMRGCGEAYRLAKQLTHAGRSDDLLAALETIATLAPQGRLGVVAVSLGGNQILRALGRIGAGVDTGPLWIDRLERIVAVCPPIDLVRCSENMQRWILRPYNYYFIRHLMSRIPPGVRARDDFELRKSRPRPRTLRELDEQFTAPLSGFSGALEYYEHSSAANHIGTVLVPTLLLVADDDPVVPVDCFSESKHPWSDSTTRLVSKHGGHVGFIDRQRNCWMDRVILDWFARR</sequence>
<feature type="active site" description="Charge relay system" evidence="4">
    <location>
        <position position="277"/>
    </location>
</feature>
<organism evidence="6 7">
    <name type="scientific">Novipirellula galeiformis</name>
    <dbReference type="NCBI Taxonomy" id="2528004"/>
    <lineage>
        <taxon>Bacteria</taxon>
        <taxon>Pseudomonadati</taxon>
        <taxon>Planctomycetota</taxon>
        <taxon>Planctomycetia</taxon>
        <taxon>Pirellulales</taxon>
        <taxon>Pirellulaceae</taxon>
        <taxon>Novipirellula</taxon>
    </lineage>
</organism>
<evidence type="ECO:0000256" key="2">
    <source>
        <dbReference type="ARBA" id="ARBA00022487"/>
    </source>
</evidence>
<keyword evidence="3 6" id="KW-0378">Hydrolase</keyword>
<dbReference type="InterPro" id="IPR012020">
    <property type="entry name" value="ABHD4"/>
</dbReference>
<dbReference type="PANTHER" id="PTHR10794:SF94">
    <property type="entry name" value="ESTERASE YHET-RELATED"/>
    <property type="match status" value="1"/>
</dbReference>
<dbReference type="InterPro" id="IPR050960">
    <property type="entry name" value="AB_hydrolase_4_sf"/>
</dbReference>
<reference evidence="6 7" key="1">
    <citation type="submission" date="2019-02" db="EMBL/GenBank/DDBJ databases">
        <title>Deep-cultivation of Planctomycetes and their phenomic and genomic characterization uncovers novel biology.</title>
        <authorList>
            <person name="Wiegand S."/>
            <person name="Jogler M."/>
            <person name="Boedeker C."/>
            <person name="Pinto D."/>
            <person name="Vollmers J."/>
            <person name="Rivas-Marin E."/>
            <person name="Kohn T."/>
            <person name="Peeters S.H."/>
            <person name="Heuer A."/>
            <person name="Rast P."/>
            <person name="Oberbeckmann S."/>
            <person name="Bunk B."/>
            <person name="Jeske O."/>
            <person name="Meyerdierks A."/>
            <person name="Storesund J.E."/>
            <person name="Kallscheuer N."/>
            <person name="Luecker S."/>
            <person name="Lage O.M."/>
            <person name="Pohl T."/>
            <person name="Merkel B.J."/>
            <person name="Hornburger P."/>
            <person name="Mueller R.-W."/>
            <person name="Bruemmer F."/>
            <person name="Labrenz M."/>
            <person name="Spormann A.M."/>
            <person name="Op Den Camp H."/>
            <person name="Overmann J."/>
            <person name="Amann R."/>
            <person name="Jetten M.S.M."/>
            <person name="Mascher T."/>
            <person name="Medema M.H."/>
            <person name="Devos D.P."/>
            <person name="Kaster A.-K."/>
            <person name="Ovreas L."/>
            <person name="Rohde M."/>
            <person name="Galperin M.Y."/>
            <person name="Jogler C."/>
        </authorList>
    </citation>
    <scope>NUCLEOTIDE SEQUENCE [LARGE SCALE GENOMIC DNA]</scope>
    <source>
        <strain evidence="6 7">Pla52o</strain>
    </source>
</reference>
<evidence type="ECO:0000256" key="3">
    <source>
        <dbReference type="ARBA" id="ARBA00022801"/>
    </source>
</evidence>
<dbReference type="PIRSF" id="PIRSF005211">
    <property type="entry name" value="Ab_hydro_YheT"/>
    <property type="match status" value="1"/>
</dbReference>
<dbReference type="GO" id="GO:0034338">
    <property type="term" value="F:short-chain carboxylesterase activity"/>
    <property type="evidence" value="ECO:0007669"/>
    <property type="project" value="TreeGrafter"/>
</dbReference>
<dbReference type="RefSeq" id="WP_146593163.1">
    <property type="nucleotide sequence ID" value="NZ_SJPT01000001.1"/>
</dbReference>
<dbReference type="InterPro" id="IPR000073">
    <property type="entry name" value="AB_hydrolase_1"/>
</dbReference>
<dbReference type="EMBL" id="SJPT01000001">
    <property type="protein sequence ID" value="TWU26896.1"/>
    <property type="molecule type" value="Genomic_DNA"/>
</dbReference>